<keyword evidence="1 4" id="KW-0349">Heme</keyword>
<gene>
    <name evidence="6" type="ORF">I5731_15025</name>
</gene>
<organism evidence="6 7">
    <name type="scientific">Methylobrevis albus</name>
    <dbReference type="NCBI Taxonomy" id="2793297"/>
    <lineage>
        <taxon>Bacteria</taxon>
        <taxon>Pseudomonadati</taxon>
        <taxon>Pseudomonadota</taxon>
        <taxon>Alphaproteobacteria</taxon>
        <taxon>Hyphomicrobiales</taxon>
        <taxon>Pleomorphomonadaceae</taxon>
        <taxon>Methylobrevis</taxon>
    </lineage>
</organism>
<keyword evidence="7" id="KW-1185">Reference proteome</keyword>
<dbReference type="RefSeq" id="WP_197312203.1">
    <property type="nucleotide sequence ID" value="NZ_JADZLT010000052.1"/>
</dbReference>
<feature type="domain" description="Cytochrome c" evidence="5">
    <location>
        <begin position="787"/>
        <end position="890"/>
    </location>
</feature>
<protein>
    <submittedName>
        <fullName evidence="6">Molybdopterin-dependent oxidoreductase</fullName>
    </submittedName>
</protein>
<dbReference type="Pfam" id="PF20256">
    <property type="entry name" value="MoCoBD_2"/>
    <property type="match status" value="2"/>
</dbReference>
<evidence type="ECO:0000313" key="6">
    <source>
        <dbReference type="EMBL" id="MBH0239139.1"/>
    </source>
</evidence>
<dbReference type="InterPro" id="IPR052516">
    <property type="entry name" value="N-heterocyclic_Hydroxylase"/>
</dbReference>
<name>A0A931N0F5_9HYPH</name>
<dbReference type="InterPro" id="IPR009056">
    <property type="entry name" value="Cyt_c-like_dom"/>
</dbReference>
<keyword evidence="2 4" id="KW-0479">Metal-binding</keyword>
<dbReference type="AlphaFoldDB" id="A0A931N0F5"/>
<evidence type="ECO:0000256" key="2">
    <source>
        <dbReference type="ARBA" id="ARBA00022723"/>
    </source>
</evidence>
<dbReference type="Gene3D" id="1.10.760.10">
    <property type="entry name" value="Cytochrome c-like domain"/>
    <property type="match status" value="2"/>
</dbReference>
<dbReference type="InterPro" id="IPR036856">
    <property type="entry name" value="Ald_Oxase/Xan_DH_a/b_sf"/>
</dbReference>
<dbReference type="InterPro" id="IPR037165">
    <property type="entry name" value="AldOxase/xan_DH_Mopterin-bd_sf"/>
</dbReference>
<evidence type="ECO:0000313" key="7">
    <source>
        <dbReference type="Proteomes" id="UP000631694"/>
    </source>
</evidence>
<dbReference type="GO" id="GO:0009055">
    <property type="term" value="F:electron transfer activity"/>
    <property type="evidence" value="ECO:0007669"/>
    <property type="project" value="InterPro"/>
</dbReference>
<dbReference type="Gene3D" id="3.90.1170.50">
    <property type="entry name" value="Aldehyde oxidase/xanthine dehydrogenase, a/b hammerhead"/>
    <property type="match status" value="1"/>
</dbReference>
<dbReference type="Pfam" id="PF02738">
    <property type="entry name" value="MoCoBD_1"/>
    <property type="match status" value="1"/>
</dbReference>
<proteinExistence type="predicted"/>
<dbReference type="SUPFAM" id="SSF54665">
    <property type="entry name" value="CO dehydrogenase molybdoprotein N-domain-like"/>
    <property type="match status" value="1"/>
</dbReference>
<dbReference type="InterPro" id="IPR008274">
    <property type="entry name" value="AldOxase/xan_DH_MoCoBD1"/>
</dbReference>
<dbReference type="InterPro" id="IPR006311">
    <property type="entry name" value="TAT_signal"/>
</dbReference>
<dbReference type="SUPFAM" id="SSF56003">
    <property type="entry name" value="Molybdenum cofactor-binding domain"/>
    <property type="match status" value="2"/>
</dbReference>
<dbReference type="Gene3D" id="3.30.365.10">
    <property type="entry name" value="Aldehyde oxidase/xanthine dehydrogenase, molybdopterin binding domain"/>
    <property type="match status" value="4"/>
</dbReference>
<dbReference type="SUPFAM" id="SSF46626">
    <property type="entry name" value="Cytochrome c"/>
    <property type="match status" value="3"/>
</dbReference>
<dbReference type="Pfam" id="PF00034">
    <property type="entry name" value="Cytochrom_C"/>
    <property type="match status" value="1"/>
</dbReference>
<dbReference type="PANTHER" id="PTHR47495:SF1">
    <property type="entry name" value="BLL3820 PROTEIN"/>
    <property type="match status" value="1"/>
</dbReference>
<keyword evidence="3 4" id="KW-0408">Iron</keyword>
<dbReference type="PROSITE" id="PS51007">
    <property type="entry name" value="CYTC"/>
    <property type="match status" value="3"/>
</dbReference>
<evidence type="ECO:0000256" key="3">
    <source>
        <dbReference type="ARBA" id="ARBA00023004"/>
    </source>
</evidence>
<dbReference type="GO" id="GO:0016491">
    <property type="term" value="F:oxidoreductase activity"/>
    <property type="evidence" value="ECO:0007669"/>
    <property type="project" value="InterPro"/>
</dbReference>
<evidence type="ECO:0000256" key="4">
    <source>
        <dbReference type="PROSITE-ProRule" id="PRU00433"/>
    </source>
</evidence>
<reference evidence="6" key="1">
    <citation type="submission" date="2020-12" db="EMBL/GenBank/DDBJ databases">
        <title>Methylobrevis albus sp. nov., isolated from fresh water lack sediment.</title>
        <authorList>
            <person name="Zou Q."/>
        </authorList>
    </citation>
    <scope>NUCLEOTIDE SEQUENCE</scope>
    <source>
        <strain evidence="6">L22</strain>
    </source>
</reference>
<dbReference type="Proteomes" id="UP000631694">
    <property type="component" value="Unassembled WGS sequence"/>
</dbReference>
<dbReference type="GO" id="GO:0046872">
    <property type="term" value="F:metal ion binding"/>
    <property type="evidence" value="ECO:0007669"/>
    <property type="project" value="UniProtKB-KW"/>
</dbReference>
<evidence type="ECO:0000256" key="1">
    <source>
        <dbReference type="ARBA" id="ARBA00022617"/>
    </source>
</evidence>
<dbReference type="InterPro" id="IPR036909">
    <property type="entry name" value="Cyt_c-like_dom_sf"/>
</dbReference>
<dbReference type="Pfam" id="PF13442">
    <property type="entry name" value="Cytochrome_CBB3"/>
    <property type="match status" value="1"/>
</dbReference>
<dbReference type="PROSITE" id="PS51318">
    <property type="entry name" value="TAT"/>
    <property type="match status" value="1"/>
</dbReference>
<comment type="caution">
    <text evidence="6">The sequence shown here is derived from an EMBL/GenBank/DDBJ whole genome shotgun (WGS) entry which is preliminary data.</text>
</comment>
<evidence type="ECO:0000259" key="5">
    <source>
        <dbReference type="PROSITE" id="PS51007"/>
    </source>
</evidence>
<feature type="domain" description="Cytochrome c" evidence="5">
    <location>
        <begin position="1065"/>
        <end position="1151"/>
    </location>
</feature>
<dbReference type="SMART" id="SM01008">
    <property type="entry name" value="Ald_Xan_dh_C"/>
    <property type="match status" value="1"/>
</dbReference>
<dbReference type="PANTHER" id="PTHR47495">
    <property type="entry name" value="ALDEHYDE DEHYDROGENASE"/>
    <property type="match status" value="1"/>
</dbReference>
<feature type="domain" description="Cytochrome c" evidence="5">
    <location>
        <begin position="932"/>
        <end position="1040"/>
    </location>
</feature>
<sequence>MSRPSRRDLLRRSGVLAVVTPRAGAAADDPDIQVCLTDDGAVIGFCGHVDLGTGIRTALAQIVAEELDVAVAAVTMVLGDTAETPDQGPTIASETIQVTAVPLRQAAAQARRALLALAAERLGVAPADLGAADGRIIAPDGTAIPYADLLANRRQHLVLDPDVPLKPVAEHRIVGRSVPRGDIPEKATGKFAYVHDVRVPGMLHGRVVRPPYHGLDHGDFVGSSLVAVDRASVAHLPGVVAVVVEGDFVGVVAEREEQAIAAAAALRVSWKPFATGSGLGPDPGSVAAALRANPSTPRKLIDEGDVEAALAAAPDTLARTYVWPYHMHGAIGPSCAVADVRGDAITVWSGTQSPYPLRADLARLTGLAPDRIDLIRLEAAGCYGRNCADDVTADAVLLSRAVGRPVRAQLTREQEHLWEPKGAAQVIDVTGALGPDGGLAAYDFETRYPSNAAPTLALLLTGIEKPQPTVLQMGDRTARPPYAYDNLRVTVHDMAPVVRAAWLRGVSAMPNVFAHESFIDELAEKAGADPVAFRLEHIDDPRAAALVRATAERAGWTPRGAPTPADDAEVVTGRGFAQARYVHGKWPGVGAAWSAWAADVAVNRRTGEVTVTRVTVGQDTGLMVNPAGVRHQLHGNVVQSVSRVLKEEVSFTETAAVADREWGAYPLITFPELPAVDVLLLDRQDEPPMGAGESASVPAAAAIVNAVYDATGVRFRELPLTPERVLAGLGRPLPKAPPEKRKLTRGRLAALGATVAAGLAGFVAGGPVLRGAIAEIPRPDPATWSASTIERGRQLAAIGACAVCHTVPGGAAYAGGLELETPFGTIVTTNITPDPATGIGGWSYPAFERAMRAGIHRDGRQLYPAFPYPNYAMATDADLSALYAFLMSQPAVAQETAPSRLTFPFNLRPLMAGWNLLFHRPAEIAPEPLQSYAWNRGRYLVDGLGHCGACHSPRGALGEEKAGTQYLAGGFAEGWEAPALGALSNSPVPWTEDALFAYLRTGVSAEHGAASGPMEPVVAELRAVPDADLRAMATYLASLGPAVSTAEASSRAEAVVQTAALPVDPRFSAGASAYDSACASCHEAGIGMAADAPSLALDTGLHSERPDNFLRVVIEGIAEPSGGGLAAMPAFGPALDDRRIAEIARYARARFAPDKAPWDNLEATIARLRGGDH</sequence>
<dbReference type="EMBL" id="JADZLT010000052">
    <property type="protein sequence ID" value="MBH0239139.1"/>
    <property type="molecule type" value="Genomic_DNA"/>
</dbReference>
<dbReference type="InterPro" id="IPR046867">
    <property type="entry name" value="AldOxase/xan_DH_MoCoBD2"/>
</dbReference>
<dbReference type="GO" id="GO:0020037">
    <property type="term" value="F:heme binding"/>
    <property type="evidence" value="ECO:0007669"/>
    <property type="project" value="InterPro"/>
</dbReference>
<accession>A0A931N0F5</accession>
<dbReference type="InterPro" id="IPR000674">
    <property type="entry name" value="Ald_Oxase/Xan_DH_a/b"/>
</dbReference>